<dbReference type="SUPFAM" id="SSF53448">
    <property type="entry name" value="Nucleotide-diphospho-sugar transferases"/>
    <property type="match status" value="1"/>
</dbReference>
<accession>A0A507FKL6</accession>
<evidence type="ECO:0000313" key="2">
    <source>
        <dbReference type="EMBL" id="TPX76772.1"/>
    </source>
</evidence>
<evidence type="ECO:0000256" key="1">
    <source>
        <dbReference type="ARBA" id="ARBA00009003"/>
    </source>
</evidence>
<organism evidence="2 3">
    <name type="scientific">Chytriomyces confervae</name>
    <dbReference type="NCBI Taxonomy" id="246404"/>
    <lineage>
        <taxon>Eukaryota</taxon>
        <taxon>Fungi</taxon>
        <taxon>Fungi incertae sedis</taxon>
        <taxon>Chytridiomycota</taxon>
        <taxon>Chytridiomycota incertae sedis</taxon>
        <taxon>Chytridiomycetes</taxon>
        <taxon>Chytridiales</taxon>
        <taxon>Chytriomycetaceae</taxon>
        <taxon>Chytriomyces</taxon>
    </lineage>
</organism>
<comment type="similarity">
    <text evidence="1">Belongs to the glycosyltransferase 32 family.</text>
</comment>
<dbReference type="Gene3D" id="3.90.550.20">
    <property type="match status" value="1"/>
</dbReference>
<dbReference type="GO" id="GO:0000136">
    <property type="term" value="C:mannan polymerase complex"/>
    <property type="evidence" value="ECO:0007669"/>
    <property type="project" value="TreeGrafter"/>
</dbReference>
<dbReference type="PANTHER" id="PTHR31834">
    <property type="entry name" value="INITIATION-SPECIFIC ALPHA-1,6-MANNOSYLTRANSFERASE"/>
    <property type="match status" value="1"/>
</dbReference>
<protein>
    <recommendedName>
        <fullName evidence="4">Alpha 1,4-glycosyltransferase domain-containing protein</fullName>
    </recommendedName>
</protein>
<dbReference type="InterPro" id="IPR029044">
    <property type="entry name" value="Nucleotide-diphossugar_trans"/>
</dbReference>
<reference evidence="2 3" key="1">
    <citation type="journal article" date="2019" name="Sci. Rep.">
        <title>Comparative genomics of chytrid fungi reveal insights into the obligate biotrophic and pathogenic lifestyle of Synchytrium endobioticum.</title>
        <authorList>
            <person name="van de Vossenberg B.T.L.H."/>
            <person name="Warris S."/>
            <person name="Nguyen H.D.T."/>
            <person name="van Gent-Pelzer M.P.E."/>
            <person name="Joly D.L."/>
            <person name="van de Geest H.C."/>
            <person name="Bonants P.J.M."/>
            <person name="Smith D.S."/>
            <person name="Levesque C.A."/>
            <person name="van der Lee T.A.J."/>
        </authorList>
    </citation>
    <scope>NUCLEOTIDE SEQUENCE [LARGE SCALE GENOMIC DNA]</scope>
    <source>
        <strain evidence="2 3">CBS 675.73</strain>
    </source>
</reference>
<keyword evidence="3" id="KW-1185">Reference proteome</keyword>
<proteinExistence type="inferred from homology"/>
<dbReference type="EMBL" id="QEAP01000037">
    <property type="protein sequence ID" value="TPX76772.1"/>
    <property type="molecule type" value="Genomic_DNA"/>
</dbReference>
<gene>
    <name evidence="2" type="ORF">CcCBS67573_g01990</name>
</gene>
<dbReference type="GO" id="GO:0000009">
    <property type="term" value="F:alpha-1,6-mannosyltransferase activity"/>
    <property type="evidence" value="ECO:0007669"/>
    <property type="project" value="InterPro"/>
</dbReference>
<evidence type="ECO:0008006" key="4">
    <source>
        <dbReference type="Google" id="ProtNLM"/>
    </source>
</evidence>
<evidence type="ECO:0000313" key="3">
    <source>
        <dbReference type="Proteomes" id="UP000320333"/>
    </source>
</evidence>
<dbReference type="GO" id="GO:0006487">
    <property type="term" value="P:protein N-linked glycosylation"/>
    <property type="evidence" value="ECO:0007669"/>
    <property type="project" value="TreeGrafter"/>
</dbReference>
<dbReference type="InterPro" id="IPR007577">
    <property type="entry name" value="GlycoTrfase_DXD_sugar-bd_CS"/>
</dbReference>
<dbReference type="Proteomes" id="UP000320333">
    <property type="component" value="Unassembled WGS sequence"/>
</dbReference>
<dbReference type="OrthoDB" id="409543at2759"/>
<dbReference type="AlphaFoldDB" id="A0A507FKL6"/>
<sequence length="203" mass="23291">MRKYFNGPIYETYTKMPLMVLKADMLRYAMLYVHGGIYADSDTQCIKGINEWIANYTDAEFIVSVEWYKDSHQIDAPQYRKTQIVQWTFASIPAHPIFINTLNEIVKVASQATPEFLQNKDNVEGIGGPRVFTRFVQQFLEGRGETLDAMDKGIGDNRFYFEKSRVLVLPMFSFMAQLGKSEATGFVNHYFGGTYLSNGWKNA</sequence>
<dbReference type="PANTHER" id="PTHR31834:SF1">
    <property type="entry name" value="INITIATION-SPECIFIC ALPHA-1,6-MANNOSYLTRANSFERASE"/>
    <property type="match status" value="1"/>
</dbReference>
<dbReference type="InterPro" id="IPR039367">
    <property type="entry name" value="Och1-like"/>
</dbReference>
<name>A0A507FKL6_9FUNG</name>
<dbReference type="Pfam" id="PF04488">
    <property type="entry name" value="Gly_transf_sug"/>
    <property type="match status" value="1"/>
</dbReference>
<comment type="caution">
    <text evidence="2">The sequence shown here is derived from an EMBL/GenBank/DDBJ whole genome shotgun (WGS) entry which is preliminary data.</text>
</comment>
<dbReference type="STRING" id="246404.A0A507FKL6"/>